<proteinExistence type="predicted"/>
<dbReference type="OrthoDB" id="6168551at2759"/>
<sequence>MYTKVLTIIALIVIKHTKGQDPTCEFPCEFRGKTLNIFSGNTMRGNWVFNDNGITSSFAFDSQTDVLTCYQRIERFIIFRVNNDKFACFIFDYNPGMTPISFSFGNAILSTNTPVVCDLCDPQGGFITFEAIATNPVPLPCGTVSYCSIDYQCGANDTLPEGCPPTTIATTTEPTTEPTTEATTESTTEATIQPTKPCHKRRHHH</sequence>
<evidence type="ECO:0000313" key="3">
    <source>
        <dbReference type="EMBL" id="CAC5360312.1"/>
    </source>
</evidence>
<feature type="signal peptide" evidence="2">
    <location>
        <begin position="1"/>
        <end position="19"/>
    </location>
</feature>
<keyword evidence="4" id="KW-1185">Reference proteome</keyword>
<protein>
    <submittedName>
        <fullName evidence="3">Uncharacterized protein</fullName>
    </submittedName>
</protein>
<accession>A0A6J8A1N1</accession>
<dbReference type="Proteomes" id="UP000507470">
    <property type="component" value="Unassembled WGS sequence"/>
</dbReference>
<feature type="compositionally biased region" description="Low complexity" evidence="1">
    <location>
        <begin position="168"/>
        <end position="195"/>
    </location>
</feature>
<evidence type="ECO:0000256" key="2">
    <source>
        <dbReference type="SAM" id="SignalP"/>
    </source>
</evidence>
<name>A0A6J8A1N1_MYTCO</name>
<dbReference type="EMBL" id="CACVKT020000558">
    <property type="protein sequence ID" value="CAC5360312.1"/>
    <property type="molecule type" value="Genomic_DNA"/>
</dbReference>
<feature type="region of interest" description="Disordered" evidence="1">
    <location>
        <begin position="168"/>
        <end position="205"/>
    </location>
</feature>
<keyword evidence="2" id="KW-0732">Signal</keyword>
<evidence type="ECO:0000256" key="1">
    <source>
        <dbReference type="SAM" id="MobiDB-lite"/>
    </source>
</evidence>
<feature type="chain" id="PRO_5027077100" evidence="2">
    <location>
        <begin position="20"/>
        <end position="205"/>
    </location>
</feature>
<dbReference type="AlphaFoldDB" id="A0A6J8A1N1"/>
<evidence type="ECO:0000313" key="4">
    <source>
        <dbReference type="Proteomes" id="UP000507470"/>
    </source>
</evidence>
<gene>
    <name evidence="3" type="ORF">MCOR_2839</name>
</gene>
<organism evidence="3 4">
    <name type="scientific">Mytilus coruscus</name>
    <name type="common">Sea mussel</name>
    <dbReference type="NCBI Taxonomy" id="42192"/>
    <lineage>
        <taxon>Eukaryota</taxon>
        <taxon>Metazoa</taxon>
        <taxon>Spiralia</taxon>
        <taxon>Lophotrochozoa</taxon>
        <taxon>Mollusca</taxon>
        <taxon>Bivalvia</taxon>
        <taxon>Autobranchia</taxon>
        <taxon>Pteriomorphia</taxon>
        <taxon>Mytilida</taxon>
        <taxon>Mytiloidea</taxon>
        <taxon>Mytilidae</taxon>
        <taxon>Mytilinae</taxon>
        <taxon>Mytilus</taxon>
    </lineage>
</organism>
<reference evidence="3 4" key="1">
    <citation type="submission" date="2020-06" db="EMBL/GenBank/DDBJ databases">
        <authorList>
            <person name="Li R."/>
            <person name="Bekaert M."/>
        </authorList>
    </citation>
    <scope>NUCLEOTIDE SEQUENCE [LARGE SCALE GENOMIC DNA]</scope>
    <source>
        <strain evidence="4">wild</strain>
    </source>
</reference>